<sequence>MGRYPTGPKSCLTIPTCHVIVKDMGDPAPITIFAFWGILVSTITVFQLFKFLQTKKRPIQPFVILHRKSEVSDQSDGAEKSFESNKPKVEPISGKQVNVENLVDMEAEKELQVTGYTWSIFGECCYLLCCLTSLQWMCLFILILFDTYNKCEVGSIDNLCFFGDNVIFGTYELNGKVFFVVWWLAAIWFTTWVLFKGQVHNWFRMPCALSCATVAHIWARDQEEILTTNVYPLMIYFRRMKNIFLPPESCGHSEIANIVRTKSGQCLFWFQGQRFVIQDNTLVHATWKVGDLFSDYYQEVKGLSIEEADHRLEYLGLNEIPFKPEPLLFTIYDELFSFFHVYQLVMYLLQFWNSYLFVASLSTCIVLLSASITIYTRRRSQFTIAKITEYVTETEVLRSGTWKKIDSRSLVPGDLIRVCSDWLLPCDMLIIQGSCICDESALTGEAMPVQKYNAPNTTSFYRPEGHGAHHTLFSGTTVLQAGTMAQADVLAIVSATGMATSKGELLSSILYPQKMLFKYDEELPIVVVLLIMYGLVCFAISLQFQVSKI</sequence>
<dbReference type="Proteomes" id="UP001162992">
    <property type="component" value="Chromosome 3"/>
</dbReference>
<name>A0ACC2EA10_DIPCM</name>
<accession>A0ACC2EA10</accession>
<organism evidence="1 2">
    <name type="scientific">Diphasiastrum complanatum</name>
    <name type="common">Issler's clubmoss</name>
    <name type="synonym">Lycopodium complanatum</name>
    <dbReference type="NCBI Taxonomy" id="34168"/>
    <lineage>
        <taxon>Eukaryota</taxon>
        <taxon>Viridiplantae</taxon>
        <taxon>Streptophyta</taxon>
        <taxon>Embryophyta</taxon>
        <taxon>Tracheophyta</taxon>
        <taxon>Lycopodiopsida</taxon>
        <taxon>Lycopodiales</taxon>
        <taxon>Lycopodiaceae</taxon>
        <taxon>Lycopodioideae</taxon>
        <taxon>Diphasiastrum</taxon>
    </lineage>
</organism>
<proteinExistence type="predicted"/>
<comment type="caution">
    <text evidence="1">The sequence shown here is derived from an EMBL/GenBank/DDBJ whole genome shotgun (WGS) entry which is preliminary data.</text>
</comment>
<protein>
    <submittedName>
        <fullName evidence="1">Uncharacterized protein</fullName>
    </submittedName>
</protein>
<dbReference type="EMBL" id="CM055094">
    <property type="protein sequence ID" value="KAJ7563257.1"/>
    <property type="molecule type" value="Genomic_DNA"/>
</dbReference>
<gene>
    <name evidence="1" type="ORF">O6H91_03G103100</name>
</gene>
<evidence type="ECO:0000313" key="1">
    <source>
        <dbReference type="EMBL" id="KAJ7563257.1"/>
    </source>
</evidence>
<evidence type="ECO:0000313" key="2">
    <source>
        <dbReference type="Proteomes" id="UP001162992"/>
    </source>
</evidence>
<keyword evidence="2" id="KW-1185">Reference proteome</keyword>
<reference evidence="2" key="1">
    <citation type="journal article" date="2024" name="Proc. Natl. Acad. Sci. U.S.A.">
        <title>Extraordinary preservation of gene collinearity over three hundred million years revealed in homosporous lycophytes.</title>
        <authorList>
            <person name="Li C."/>
            <person name="Wickell D."/>
            <person name="Kuo L.Y."/>
            <person name="Chen X."/>
            <person name="Nie B."/>
            <person name="Liao X."/>
            <person name="Peng D."/>
            <person name="Ji J."/>
            <person name="Jenkins J."/>
            <person name="Williams M."/>
            <person name="Shu S."/>
            <person name="Plott C."/>
            <person name="Barry K."/>
            <person name="Rajasekar S."/>
            <person name="Grimwood J."/>
            <person name="Han X."/>
            <person name="Sun S."/>
            <person name="Hou Z."/>
            <person name="He W."/>
            <person name="Dai G."/>
            <person name="Sun C."/>
            <person name="Schmutz J."/>
            <person name="Leebens-Mack J.H."/>
            <person name="Li F.W."/>
            <person name="Wang L."/>
        </authorList>
    </citation>
    <scope>NUCLEOTIDE SEQUENCE [LARGE SCALE GENOMIC DNA]</scope>
    <source>
        <strain evidence="2">cv. PW_Plant_1</strain>
    </source>
</reference>